<evidence type="ECO:0000256" key="8">
    <source>
        <dbReference type="PROSITE-ProRule" id="PRU01360"/>
    </source>
</evidence>
<dbReference type="InterPro" id="IPR039426">
    <property type="entry name" value="TonB-dep_rcpt-like"/>
</dbReference>
<evidence type="ECO:0000256" key="1">
    <source>
        <dbReference type="ARBA" id="ARBA00004571"/>
    </source>
</evidence>
<feature type="domain" description="TonB-dependent receptor-like beta-barrel" evidence="12">
    <location>
        <begin position="295"/>
        <end position="747"/>
    </location>
</feature>
<keyword evidence="15" id="KW-1185">Reference proteome</keyword>
<comment type="similarity">
    <text evidence="8 9">Belongs to the TonB-dependent receptor family.</text>
</comment>
<dbReference type="Gene3D" id="2.170.130.10">
    <property type="entry name" value="TonB-dependent receptor, plug domain"/>
    <property type="match status" value="1"/>
</dbReference>
<evidence type="ECO:0000256" key="2">
    <source>
        <dbReference type="ARBA" id="ARBA00022448"/>
    </source>
</evidence>
<organism evidence="14 15">
    <name type="scientific">Nitrobacter vulgaris</name>
    <dbReference type="NCBI Taxonomy" id="29421"/>
    <lineage>
        <taxon>Bacteria</taxon>
        <taxon>Pseudomonadati</taxon>
        <taxon>Pseudomonadota</taxon>
        <taxon>Alphaproteobacteria</taxon>
        <taxon>Hyphomicrobiales</taxon>
        <taxon>Nitrobacteraceae</taxon>
        <taxon>Nitrobacter</taxon>
    </lineage>
</organism>
<dbReference type="InterPro" id="IPR037066">
    <property type="entry name" value="Plug_dom_sf"/>
</dbReference>
<keyword evidence="4 8" id="KW-0812">Transmembrane</keyword>
<evidence type="ECO:0000259" key="12">
    <source>
        <dbReference type="Pfam" id="PF00593"/>
    </source>
</evidence>
<evidence type="ECO:0000256" key="6">
    <source>
        <dbReference type="ARBA" id="ARBA00023136"/>
    </source>
</evidence>
<evidence type="ECO:0000256" key="11">
    <source>
        <dbReference type="SAM" id="SignalP"/>
    </source>
</evidence>
<evidence type="ECO:0000256" key="5">
    <source>
        <dbReference type="ARBA" id="ARBA00023077"/>
    </source>
</evidence>
<feature type="region of interest" description="Disordered" evidence="10">
    <location>
        <begin position="50"/>
        <end position="90"/>
    </location>
</feature>
<evidence type="ECO:0000256" key="10">
    <source>
        <dbReference type="SAM" id="MobiDB-lite"/>
    </source>
</evidence>
<dbReference type="AlphaFoldDB" id="A0A1V4HXE6"/>
<dbReference type="GO" id="GO:0015344">
    <property type="term" value="F:siderophore uptake transmembrane transporter activity"/>
    <property type="evidence" value="ECO:0007669"/>
    <property type="project" value="TreeGrafter"/>
</dbReference>
<dbReference type="InterPro" id="IPR012910">
    <property type="entry name" value="Plug_dom"/>
</dbReference>
<protein>
    <submittedName>
        <fullName evidence="14">TonB-dependent receptor</fullName>
    </submittedName>
</protein>
<evidence type="ECO:0000256" key="9">
    <source>
        <dbReference type="RuleBase" id="RU003357"/>
    </source>
</evidence>
<evidence type="ECO:0000313" key="14">
    <source>
        <dbReference type="EMBL" id="OPH82272.1"/>
    </source>
</evidence>
<dbReference type="STRING" id="29421.B2M20_14085"/>
<keyword evidence="5 9" id="KW-0798">TonB box</keyword>
<evidence type="ECO:0000256" key="7">
    <source>
        <dbReference type="ARBA" id="ARBA00023237"/>
    </source>
</evidence>
<dbReference type="Proteomes" id="UP000189940">
    <property type="component" value="Unassembled WGS sequence"/>
</dbReference>
<dbReference type="Pfam" id="PF07715">
    <property type="entry name" value="Plug"/>
    <property type="match status" value="1"/>
</dbReference>
<gene>
    <name evidence="14" type="ORF">B2M20_14085</name>
</gene>
<dbReference type="InterPro" id="IPR036942">
    <property type="entry name" value="Beta-barrel_TonB_sf"/>
</dbReference>
<dbReference type="GO" id="GO:0009279">
    <property type="term" value="C:cell outer membrane"/>
    <property type="evidence" value="ECO:0007669"/>
    <property type="project" value="UniProtKB-SubCell"/>
</dbReference>
<dbReference type="Gene3D" id="2.40.170.20">
    <property type="entry name" value="TonB-dependent receptor, beta-barrel domain"/>
    <property type="match status" value="1"/>
</dbReference>
<keyword evidence="7 8" id="KW-0998">Cell outer membrane</keyword>
<keyword evidence="3 8" id="KW-1134">Transmembrane beta strand</keyword>
<keyword evidence="2 8" id="KW-0813">Transport</keyword>
<dbReference type="SUPFAM" id="SSF56935">
    <property type="entry name" value="Porins"/>
    <property type="match status" value="1"/>
</dbReference>
<dbReference type="InterPro" id="IPR000531">
    <property type="entry name" value="Beta-barrel_TonB"/>
</dbReference>
<dbReference type="RefSeq" id="WP_079447636.1">
    <property type="nucleotide sequence ID" value="NZ_MWPQ01000049.1"/>
</dbReference>
<evidence type="ECO:0000313" key="15">
    <source>
        <dbReference type="Proteomes" id="UP000189940"/>
    </source>
</evidence>
<dbReference type="PROSITE" id="PS52016">
    <property type="entry name" value="TONB_DEPENDENT_REC_3"/>
    <property type="match status" value="1"/>
</dbReference>
<keyword evidence="6 8" id="KW-0472">Membrane</keyword>
<dbReference type="PANTHER" id="PTHR30069">
    <property type="entry name" value="TONB-DEPENDENT OUTER MEMBRANE RECEPTOR"/>
    <property type="match status" value="1"/>
</dbReference>
<dbReference type="Pfam" id="PF00593">
    <property type="entry name" value="TonB_dep_Rec_b-barrel"/>
    <property type="match status" value="1"/>
</dbReference>
<comment type="caution">
    <text evidence="14">The sequence shown here is derived from an EMBL/GenBank/DDBJ whole genome shotgun (WGS) entry which is preliminary data.</text>
</comment>
<reference evidence="14 15" key="1">
    <citation type="submission" date="2017-02" db="EMBL/GenBank/DDBJ databases">
        <title>Genome sequence of the nitrite-oxidizing bacterium Nitrobacter vulgaris strain Ab1.</title>
        <authorList>
            <person name="Mellbye B.L."/>
            <person name="Davis E.W."/>
            <person name="Spieck E."/>
            <person name="Chang J.H."/>
            <person name="Bottomley P.J."/>
            <person name="Sayavedra-Soto L.A."/>
        </authorList>
    </citation>
    <scope>NUCLEOTIDE SEQUENCE [LARGE SCALE GENOMIC DNA]</scope>
    <source>
        <strain evidence="14 15">Ab1</strain>
    </source>
</reference>
<keyword evidence="14" id="KW-0675">Receptor</keyword>
<comment type="subcellular location">
    <subcellularLocation>
        <location evidence="1 8">Cell outer membrane</location>
        <topology evidence="1 8">Multi-pass membrane protein</topology>
    </subcellularLocation>
</comment>
<dbReference type="GO" id="GO:0044718">
    <property type="term" value="P:siderophore transmembrane transport"/>
    <property type="evidence" value="ECO:0007669"/>
    <property type="project" value="TreeGrafter"/>
</dbReference>
<evidence type="ECO:0000256" key="4">
    <source>
        <dbReference type="ARBA" id="ARBA00022692"/>
    </source>
</evidence>
<feature type="signal peptide" evidence="11">
    <location>
        <begin position="1"/>
        <end position="23"/>
    </location>
</feature>
<dbReference type="PANTHER" id="PTHR30069:SF40">
    <property type="entry name" value="TONB-DEPENDENT RECEPTOR NMB0964-RELATED"/>
    <property type="match status" value="1"/>
</dbReference>
<name>A0A1V4HXE6_NITVU</name>
<keyword evidence="11" id="KW-0732">Signal</keyword>
<proteinExistence type="inferred from homology"/>
<evidence type="ECO:0000259" key="13">
    <source>
        <dbReference type="Pfam" id="PF07715"/>
    </source>
</evidence>
<dbReference type="EMBL" id="MWPQ01000049">
    <property type="protein sequence ID" value="OPH82272.1"/>
    <property type="molecule type" value="Genomic_DNA"/>
</dbReference>
<evidence type="ECO:0000256" key="3">
    <source>
        <dbReference type="ARBA" id="ARBA00022452"/>
    </source>
</evidence>
<sequence length="778" mass="82954">MSLSPSRFLTLARLSAVSLPALAVVFSDDVSAQTALPGIVVNAPSPIVRHARPTRTTPARTARRGTTRAPTPRQPEVARTAPPATPANLQGTLPIVTDQFATVTVVTNEEIRRNGAATLGDLLNNKPGITGSSFAPGASSRPIIRGLDVNRVGIVENGIGSNGASDLGEDHFVPIDPLSTNQVEVIRGPAALRYGSTAIGGMVSASNNRIPETTPCAAPLTTQTYGYAVKAPQLPTPPGCVNVETRGAVSSVNNGREGAVLLDAGGNNVAIHADAFARRTEDYAIPGGVQKNTATDSNGASVGGSYLFDGGFVGAAITQNNSLYHIPGQEGEELGTRINAHQTKFAAKGEYRPDAAAVDAIRFWVGATDYKHNELALADAADPASDGVRQTFTNKEQEGRMEVQFAQTNLRFAALTTAIGVQGSHQELTAPSPDDPFSPLNGLWDPNSNGRFAGYIFNEFTFSDTTKAQVAGRIEHVNLNGSTPSTMPELFDLTVDPGVIGAATPRALNFTPKSTSVGLIQNLPWNLVASLTGQYVERAPKPAELFSRGVHDATITYDIGNPNLGIETAKSIEAGLRRATGPLRFELTGYYTRFNGFIYRRLTGNTCDETACVAGPGLELKQAIYSQTDAVFRGGEFQFQYDVLPVWNGLFGIEGQYDIVRATFTDGSNVPRIPPQRLGGGIYYHGANWLARINLLHAFAQNDVSGVETPTPGYNRLRAEVSYTTTLPRNNWWGGQPVTIGLAGDNLLNEQIRNAVAFNKDQVLLPGLNVRIFANVKY</sequence>
<feature type="chain" id="PRO_5013138774" evidence="11">
    <location>
        <begin position="24"/>
        <end position="778"/>
    </location>
</feature>
<dbReference type="OrthoDB" id="9795928at2"/>
<feature type="domain" description="TonB-dependent receptor plug" evidence="13">
    <location>
        <begin position="100"/>
        <end position="201"/>
    </location>
</feature>
<accession>A0A1V4HXE6</accession>